<keyword evidence="2" id="KW-0472">Membrane</keyword>
<dbReference type="SUPFAM" id="SSF51206">
    <property type="entry name" value="cAMP-binding domain-like"/>
    <property type="match status" value="1"/>
</dbReference>
<feature type="domain" description="Cyclic nucleotide-binding" evidence="3">
    <location>
        <begin position="103"/>
        <end position="182"/>
    </location>
</feature>
<sequence>MLCPDGLLCGSKSWVEGAGYLASLLVFATFCMKTMLPLRIAAILSNVAFIAYAFCDGLYPILILHSVLLPLNVVRTVQMLRLRRIVEQASKGEFTTEPLRPFMKAATWKAGEIIFRQGDHADRIYLLAKGSVRLSEIDLVLGAGELFGEIGVFSTAHQRTQTAQAISDVELLWLTEGELAQVCHADPALAFHFLKLSINRLLTNTGRQPGRSFAVPIPPAGENELRTSTREIHTYRSGDGTTGKDAAASEDRYDEQMDPVGMLPGADGGSRSCRRRAAGFLSQSSE</sequence>
<dbReference type="Gene3D" id="2.60.120.10">
    <property type="entry name" value="Jelly Rolls"/>
    <property type="match status" value="1"/>
</dbReference>
<gene>
    <name evidence="4" type="ORF">FNJ47_29105</name>
</gene>
<dbReference type="AlphaFoldDB" id="A0A6P1BMJ5"/>
<comment type="caution">
    <text evidence="4">The sequence shown here is derived from an EMBL/GenBank/DDBJ whole genome shotgun (WGS) entry which is preliminary data.</text>
</comment>
<evidence type="ECO:0000313" key="5">
    <source>
        <dbReference type="Proteomes" id="UP000468531"/>
    </source>
</evidence>
<evidence type="ECO:0000259" key="3">
    <source>
        <dbReference type="PROSITE" id="PS50042"/>
    </source>
</evidence>
<keyword evidence="2" id="KW-0812">Transmembrane</keyword>
<dbReference type="InterPro" id="IPR050397">
    <property type="entry name" value="Env_Response_Regulators"/>
</dbReference>
<dbReference type="InterPro" id="IPR018490">
    <property type="entry name" value="cNMP-bd_dom_sf"/>
</dbReference>
<dbReference type="Pfam" id="PF00027">
    <property type="entry name" value="cNMP_binding"/>
    <property type="match status" value="1"/>
</dbReference>
<evidence type="ECO:0000256" key="2">
    <source>
        <dbReference type="SAM" id="Phobius"/>
    </source>
</evidence>
<evidence type="ECO:0000256" key="1">
    <source>
        <dbReference type="SAM" id="MobiDB-lite"/>
    </source>
</evidence>
<dbReference type="CDD" id="cd00038">
    <property type="entry name" value="CAP_ED"/>
    <property type="match status" value="1"/>
</dbReference>
<dbReference type="Proteomes" id="UP000468531">
    <property type="component" value="Unassembled WGS sequence"/>
</dbReference>
<protein>
    <submittedName>
        <fullName evidence="4">Cyclic nucleotide-binding domain-containing protein</fullName>
    </submittedName>
</protein>
<dbReference type="GO" id="GO:0003700">
    <property type="term" value="F:DNA-binding transcription factor activity"/>
    <property type="evidence" value="ECO:0007669"/>
    <property type="project" value="TreeGrafter"/>
</dbReference>
<dbReference type="PROSITE" id="PS50042">
    <property type="entry name" value="CNMP_BINDING_3"/>
    <property type="match status" value="1"/>
</dbReference>
<evidence type="ECO:0000313" key="4">
    <source>
        <dbReference type="EMBL" id="NEU99767.1"/>
    </source>
</evidence>
<feature type="region of interest" description="Disordered" evidence="1">
    <location>
        <begin position="212"/>
        <end position="286"/>
    </location>
</feature>
<proteinExistence type="predicted"/>
<keyword evidence="2" id="KW-1133">Transmembrane helix</keyword>
<dbReference type="GO" id="GO:0005829">
    <property type="term" value="C:cytosol"/>
    <property type="evidence" value="ECO:0007669"/>
    <property type="project" value="TreeGrafter"/>
</dbReference>
<dbReference type="PANTHER" id="PTHR24567:SF68">
    <property type="entry name" value="DNA-BINDING TRANSCRIPTIONAL DUAL REGULATOR CRP"/>
    <property type="match status" value="1"/>
</dbReference>
<dbReference type="PANTHER" id="PTHR24567">
    <property type="entry name" value="CRP FAMILY TRANSCRIPTIONAL REGULATORY PROTEIN"/>
    <property type="match status" value="1"/>
</dbReference>
<feature type="transmembrane region" description="Helical" evidence="2">
    <location>
        <begin position="49"/>
        <end position="74"/>
    </location>
</feature>
<feature type="transmembrane region" description="Helical" evidence="2">
    <location>
        <begin position="20"/>
        <end position="43"/>
    </location>
</feature>
<dbReference type="RefSeq" id="WP_163159287.1">
    <property type="nucleotide sequence ID" value="NZ_VKHP01000145.1"/>
</dbReference>
<dbReference type="InterPro" id="IPR014710">
    <property type="entry name" value="RmlC-like_jellyroll"/>
</dbReference>
<feature type="compositionally biased region" description="Basic and acidic residues" evidence="1">
    <location>
        <begin position="223"/>
        <end position="236"/>
    </location>
</feature>
<organism evidence="4 5">
    <name type="scientific">Bradyrhizobium uaiense</name>
    <dbReference type="NCBI Taxonomy" id="2594946"/>
    <lineage>
        <taxon>Bacteria</taxon>
        <taxon>Pseudomonadati</taxon>
        <taxon>Pseudomonadota</taxon>
        <taxon>Alphaproteobacteria</taxon>
        <taxon>Hyphomicrobiales</taxon>
        <taxon>Nitrobacteraceae</taxon>
        <taxon>Bradyrhizobium</taxon>
    </lineage>
</organism>
<name>A0A6P1BMJ5_9BRAD</name>
<reference evidence="4 5" key="1">
    <citation type="journal article" date="2020" name="Arch. Microbiol.">
        <title>Bradyrhizobium uaiense sp. nov., a new highly efficient cowpea symbiont.</title>
        <authorList>
            <person name="Cabral Michel D."/>
            <person name="Azarias Guimaraes A."/>
            <person name="Martins da Costa E."/>
            <person name="Soares de Carvalho T."/>
            <person name="Balsanelli E."/>
            <person name="Willems A."/>
            <person name="Maltempi de Souza E."/>
            <person name="de Souza Moreira F.M."/>
        </authorList>
    </citation>
    <scope>NUCLEOTIDE SEQUENCE [LARGE SCALE GENOMIC DNA]</scope>
    <source>
        <strain evidence="4 5">UFLA 03-164</strain>
    </source>
</reference>
<dbReference type="InterPro" id="IPR000595">
    <property type="entry name" value="cNMP-bd_dom"/>
</dbReference>
<dbReference type="SMART" id="SM00100">
    <property type="entry name" value="cNMP"/>
    <property type="match status" value="1"/>
</dbReference>
<keyword evidence="5" id="KW-1185">Reference proteome</keyword>
<dbReference type="EMBL" id="VKHP01000145">
    <property type="protein sequence ID" value="NEU99767.1"/>
    <property type="molecule type" value="Genomic_DNA"/>
</dbReference>
<accession>A0A6P1BMJ5</accession>